<comment type="subunit">
    <text evidence="4 11">Tetramer of two alpha and two beta chains.</text>
</comment>
<dbReference type="AlphaFoldDB" id="A0A239W580"/>
<evidence type="ECO:0000256" key="7">
    <source>
        <dbReference type="ARBA" id="ARBA00022898"/>
    </source>
</evidence>
<evidence type="ECO:0000256" key="3">
    <source>
        <dbReference type="ARBA" id="ARBA00009982"/>
    </source>
</evidence>
<dbReference type="InterPro" id="IPR036052">
    <property type="entry name" value="TrpB-like_PALP_sf"/>
</dbReference>
<keyword evidence="6 11" id="KW-0822">Tryptophan biosynthesis</keyword>
<dbReference type="HAMAP" id="MF_00133">
    <property type="entry name" value="Trp_synth_beta"/>
    <property type="match status" value="1"/>
</dbReference>
<keyword evidence="9 11" id="KW-0456">Lyase</keyword>
<evidence type="ECO:0000256" key="10">
    <source>
        <dbReference type="ARBA" id="ARBA00049047"/>
    </source>
</evidence>
<feature type="domain" description="Tryptophan synthase beta chain-like PALP" evidence="12">
    <location>
        <begin position="89"/>
        <end position="412"/>
    </location>
</feature>
<protein>
    <recommendedName>
        <fullName evidence="11">Tryptophan synthase beta chain</fullName>
        <ecNumber evidence="11">4.2.1.20</ecNumber>
    </recommendedName>
</protein>
<evidence type="ECO:0000256" key="1">
    <source>
        <dbReference type="ARBA" id="ARBA00001933"/>
    </source>
</evidence>
<evidence type="ECO:0000313" key="14">
    <source>
        <dbReference type="Proteomes" id="UP000215332"/>
    </source>
</evidence>
<dbReference type="GO" id="GO:0004834">
    <property type="term" value="F:tryptophan synthase activity"/>
    <property type="evidence" value="ECO:0007669"/>
    <property type="project" value="UniProtKB-UniRule"/>
</dbReference>
<dbReference type="PANTHER" id="PTHR48077:SF3">
    <property type="entry name" value="TRYPTOPHAN SYNTHASE"/>
    <property type="match status" value="1"/>
</dbReference>
<dbReference type="Pfam" id="PF00291">
    <property type="entry name" value="PALP"/>
    <property type="match status" value="1"/>
</dbReference>
<dbReference type="RefSeq" id="WP_021105189.1">
    <property type="nucleotide sequence ID" value="NZ_LT906441.1"/>
</dbReference>
<comment type="cofactor">
    <cofactor evidence="1 11">
        <name>pyridoxal 5'-phosphate</name>
        <dbReference type="ChEBI" id="CHEBI:597326"/>
    </cofactor>
</comment>
<dbReference type="GO" id="GO:0005737">
    <property type="term" value="C:cytoplasm"/>
    <property type="evidence" value="ECO:0007669"/>
    <property type="project" value="TreeGrafter"/>
</dbReference>
<dbReference type="UniPathway" id="UPA00035">
    <property type="reaction ID" value="UER00044"/>
</dbReference>
<evidence type="ECO:0000256" key="4">
    <source>
        <dbReference type="ARBA" id="ARBA00011270"/>
    </source>
</evidence>
<sequence length="444" mass="46606">MTTIDTANACDTAPVTDAVPRTIAEACDVVTTPHLTLPADGVFGGYGGSVLPAALERPMAEVAQAYDEARNDPEFYAEYLRLLREFVGRPSSLTFADRLSQELGGARIVLKREDLNHTGSHKINHCLGEALLAKRMGKSTVIAETGAGQHGVALATAAALLGLKCEIHMGAIDVAKQHPNVVRMKMLGAKVVAVETGGRSLKEAVDSAFEVYARNCDDHLYAIGSVVGPHPFPSMVRDFQTVIGREARAQLLAARGALPAAVVACVGGGSNAMGAFTAFLDDADVRLIGVEPAGRGQQRGEHAMSIAKGADAVLHGMRTKVLVDDQGEPDAVHSIASGLDYPGVGPQHAYFDQVGRVEYVGITDDQVLDAFLHLSRTEGIIPALESAHAVAHAMAMAPTMPRDSYLVVNLSGRGDKDVDHVAEQLGMGGEPDTVADAPAASLNV</sequence>
<evidence type="ECO:0000256" key="5">
    <source>
        <dbReference type="ARBA" id="ARBA00022605"/>
    </source>
</evidence>
<comment type="function">
    <text evidence="11">The beta subunit is responsible for the synthesis of L-tryptophan from indole and L-serine.</text>
</comment>
<evidence type="ECO:0000256" key="2">
    <source>
        <dbReference type="ARBA" id="ARBA00004733"/>
    </source>
</evidence>
<evidence type="ECO:0000256" key="9">
    <source>
        <dbReference type="ARBA" id="ARBA00023239"/>
    </source>
</evidence>
<dbReference type="EC" id="4.2.1.20" evidence="11"/>
<evidence type="ECO:0000259" key="12">
    <source>
        <dbReference type="Pfam" id="PF00291"/>
    </source>
</evidence>
<dbReference type="InterPro" id="IPR006653">
    <property type="entry name" value="Trp_synth_b_CS"/>
</dbReference>
<reference evidence="13 14" key="1">
    <citation type="submission" date="2017-06" db="EMBL/GenBank/DDBJ databases">
        <authorList>
            <consortium name="Pathogen Informatics"/>
        </authorList>
    </citation>
    <scope>NUCLEOTIDE SEQUENCE [LARGE SCALE GENOMIC DNA]</scope>
    <source>
        <strain evidence="13 14">NCTC11865</strain>
    </source>
</reference>
<dbReference type="PROSITE" id="PS00168">
    <property type="entry name" value="TRP_SYNTHASE_BETA"/>
    <property type="match status" value="1"/>
</dbReference>
<comment type="similarity">
    <text evidence="3 11">Belongs to the TrpB family.</text>
</comment>
<dbReference type="EMBL" id="LT906441">
    <property type="protein sequence ID" value="SNV29522.1"/>
    <property type="molecule type" value="Genomic_DNA"/>
</dbReference>
<dbReference type="Gene3D" id="3.40.50.1100">
    <property type="match status" value="2"/>
</dbReference>
<dbReference type="Proteomes" id="UP000215332">
    <property type="component" value="Chromosome 1"/>
</dbReference>
<evidence type="ECO:0000256" key="11">
    <source>
        <dbReference type="HAMAP-Rule" id="MF_00133"/>
    </source>
</evidence>
<keyword evidence="8 11" id="KW-0057">Aromatic amino acid biosynthesis</keyword>
<dbReference type="SUPFAM" id="SSF53686">
    <property type="entry name" value="Tryptophan synthase beta subunit-like PLP-dependent enzymes"/>
    <property type="match status" value="1"/>
</dbReference>
<dbReference type="InterPro" id="IPR001926">
    <property type="entry name" value="TrpB-like_PALP"/>
</dbReference>
<proteinExistence type="inferred from homology"/>
<dbReference type="eggNOG" id="COG0133">
    <property type="taxonomic scope" value="Bacteria"/>
</dbReference>
<dbReference type="InterPro" id="IPR023026">
    <property type="entry name" value="Trp_synth_beta/beta-like"/>
</dbReference>
<dbReference type="FunFam" id="3.40.50.1100:FF:000004">
    <property type="entry name" value="Tryptophan synthase beta chain"/>
    <property type="match status" value="1"/>
</dbReference>
<name>A0A239W580_9ACTN</name>
<feature type="modified residue" description="N6-(pyridoxal phosphate)lysine" evidence="11">
    <location>
        <position position="122"/>
    </location>
</feature>
<comment type="catalytic activity">
    <reaction evidence="10 11">
        <text>(1S,2R)-1-C-(indol-3-yl)glycerol 3-phosphate + L-serine = D-glyceraldehyde 3-phosphate + L-tryptophan + H2O</text>
        <dbReference type="Rhea" id="RHEA:10532"/>
        <dbReference type="ChEBI" id="CHEBI:15377"/>
        <dbReference type="ChEBI" id="CHEBI:33384"/>
        <dbReference type="ChEBI" id="CHEBI:57912"/>
        <dbReference type="ChEBI" id="CHEBI:58866"/>
        <dbReference type="ChEBI" id="CHEBI:59776"/>
        <dbReference type="EC" id="4.2.1.20"/>
    </reaction>
</comment>
<evidence type="ECO:0000256" key="6">
    <source>
        <dbReference type="ARBA" id="ARBA00022822"/>
    </source>
</evidence>
<dbReference type="CDD" id="cd06446">
    <property type="entry name" value="Trp-synth_B"/>
    <property type="match status" value="1"/>
</dbReference>
<keyword evidence="5 11" id="KW-0028">Amino-acid biosynthesis</keyword>
<organism evidence="13 14">
    <name type="scientific">Cutibacterium granulosum</name>
    <dbReference type="NCBI Taxonomy" id="33011"/>
    <lineage>
        <taxon>Bacteria</taxon>
        <taxon>Bacillati</taxon>
        <taxon>Actinomycetota</taxon>
        <taxon>Actinomycetes</taxon>
        <taxon>Propionibacteriales</taxon>
        <taxon>Propionibacteriaceae</taxon>
        <taxon>Cutibacterium</taxon>
    </lineage>
</organism>
<accession>A0A239W580</accession>
<gene>
    <name evidence="13" type="primary">trpB_1</name>
    <name evidence="11" type="synonym">trpB</name>
    <name evidence="13" type="ORF">SAMEA4412665_00291</name>
</gene>
<dbReference type="PIRSF" id="PIRSF001413">
    <property type="entry name" value="Trp_syn_beta"/>
    <property type="match status" value="1"/>
</dbReference>
<evidence type="ECO:0000313" key="13">
    <source>
        <dbReference type="EMBL" id="SNV29522.1"/>
    </source>
</evidence>
<keyword evidence="7 11" id="KW-0663">Pyridoxal phosphate</keyword>
<evidence type="ECO:0000256" key="8">
    <source>
        <dbReference type="ARBA" id="ARBA00023141"/>
    </source>
</evidence>
<dbReference type="NCBIfam" id="TIGR00263">
    <property type="entry name" value="trpB"/>
    <property type="match status" value="1"/>
</dbReference>
<dbReference type="InterPro" id="IPR006654">
    <property type="entry name" value="Trp_synth_beta"/>
</dbReference>
<dbReference type="PANTHER" id="PTHR48077">
    <property type="entry name" value="TRYPTOPHAN SYNTHASE-RELATED"/>
    <property type="match status" value="1"/>
</dbReference>
<dbReference type="KEGG" id="cgrn:4412665_00291"/>
<comment type="pathway">
    <text evidence="2 11">Amino-acid biosynthesis; L-tryptophan biosynthesis; L-tryptophan from chorismate: step 5/5.</text>
</comment>